<dbReference type="STRING" id="1517416.IDAT_05445"/>
<dbReference type="RefSeq" id="WP_034731531.1">
    <property type="nucleotide sequence ID" value="NZ_JPIN01000005.1"/>
</dbReference>
<reference evidence="2 3" key="1">
    <citation type="submission" date="2014-06" db="EMBL/GenBank/DDBJ databases">
        <title>Draft genome sequence of Idiomarina sp. MCCC 1A10513.</title>
        <authorList>
            <person name="Du J."/>
            <person name="Lai Q."/>
            <person name="Shao Z."/>
        </authorList>
    </citation>
    <scope>NUCLEOTIDE SEQUENCE [LARGE SCALE GENOMIC DNA]</scope>
    <source>
        <strain evidence="2 3">MCCC 1A10513</strain>
    </source>
</reference>
<feature type="chain" id="PRO_5001898785" evidence="1">
    <location>
        <begin position="20"/>
        <end position="323"/>
    </location>
</feature>
<dbReference type="EMBL" id="JPIN01000005">
    <property type="protein sequence ID" value="KFZ29120.1"/>
    <property type="molecule type" value="Genomic_DNA"/>
</dbReference>
<gene>
    <name evidence="2" type="ORF">IDAT_05445</name>
</gene>
<dbReference type="Proteomes" id="UP000053718">
    <property type="component" value="Unassembled WGS sequence"/>
</dbReference>
<name>A0A094IN51_9GAMM</name>
<sequence length="323" mass="35091">MKVLIPALLTLLLIAPVSAQQLRTVTFEGSVEQNNELPPEQIGGLATISNLESVDRFIAVVTYDETNMLAANYGSNDEYFDTFSSVEFYFLDSQGNEIPQTFPTQLMDSANGTLTGSWHAFGGPLTGQDTSSAATSSDTYFTNDNQESFTFWLDFFNNGNPLFEESVDGYIRYVEYAGTANHTGLFRVIDINGGDDLNFVVDTVSYVPIDSDEDGIVDAADSCPFSIMDETVSFGGWYETGVTNYVDESGCSIMDLYAACEAEAEAQPAIPAGPVFSAYAGPSYCETQVVYGLQSDGVIDYTEGRMLRNALNNYYRSGGNGPS</sequence>
<evidence type="ECO:0000313" key="2">
    <source>
        <dbReference type="EMBL" id="KFZ29120.1"/>
    </source>
</evidence>
<accession>A0A094IN51</accession>
<keyword evidence="1" id="KW-0732">Signal</keyword>
<dbReference type="AlphaFoldDB" id="A0A094IN51"/>
<protein>
    <submittedName>
        <fullName evidence="2">Uncharacterized protein</fullName>
    </submittedName>
</protein>
<evidence type="ECO:0000313" key="3">
    <source>
        <dbReference type="Proteomes" id="UP000053718"/>
    </source>
</evidence>
<organism evidence="2 3">
    <name type="scientific">Pseudidiomarina atlantica</name>
    <dbReference type="NCBI Taxonomy" id="1517416"/>
    <lineage>
        <taxon>Bacteria</taxon>
        <taxon>Pseudomonadati</taxon>
        <taxon>Pseudomonadota</taxon>
        <taxon>Gammaproteobacteria</taxon>
        <taxon>Alteromonadales</taxon>
        <taxon>Idiomarinaceae</taxon>
        <taxon>Pseudidiomarina</taxon>
    </lineage>
</organism>
<evidence type="ECO:0000256" key="1">
    <source>
        <dbReference type="SAM" id="SignalP"/>
    </source>
</evidence>
<feature type="signal peptide" evidence="1">
    <location>
        <begin position="1"/>
        <end position="19"/>
    </location>
</feature>
<proteinExistence type="predicted"/>
<comment type="caution">
    <text evidence="2">The sequence shown here is derived from an EMBL/GenBank/DDBJ whole genome shotgun (WGS) entry which is preliminary data.</text>
</comment>
<dbReference type="OrthoDB" id="6235255at2"/>
<keyword evidence="3" id="KW-1185">Reference proteome</keyword>